<evidence type="ECO:0000256" key="5">
    <source>
        <dbReference type="ARBA" id="ARBA00022741"/>
    </source>
</evidence>
<dbReference type="InterPro" id="IPR014729">
    <property type="entry name" value="Rossmann-like_a/b/a_fold"/>
</dbReference>
<proteinExistence type="inferred from homology"/>
<dbReference type="SUPFAM" id="SSF52374">
    <property type="entry name" value="Nucleotidylyl transferase"/>
    <property type="match status" value="1"/>
</dbReference>
<organism evidence="10 11">
    <name type="scientific">Pararhodobacter zhoushanensis</name>
    <dbReference type="NCBI Taxonomy" id="2479545"/>
    <lineage>
        <taxon>Bacteria</taxon>
        <taxon>Pseudomonadati</taxon>
        <taxon>Pseudomonadota</taxon>
        <taxon>Alphaproteobacteria</taxon>
        <taxon>Rhodobacterales</taxon>
        <taxon>Paracoccaceae</taxon>
        <taxon>Pararhodobacter</taxon>
    </lineage>
</organism>
<protein>
    <recommendedName>
        <fullName evidence="8">Pantothenate synthetase</fullName>
        <shortName evidence="8">PS</shortName>
        <ecNumber evidence="8">6.3.2.1</ecNumber>
    </recommendedName>
    <alternativeName>
        <fullName evidence="8">Pantoate--beta-alanine ligase</fullName>
    </alternativeName>
    <alternativeName>
        <fullName evidence="8">Pantoate-activating enzyme</fullName>
    </alternativeName>
</protein>
<keyword evidence="10" id="KW-0969">Cilium</keyword>
<dbReference type="PANTHER" id="PTHR21299">
    <property type="entry name" value="CYTIDYLATE KINASE/PANTOATE-BETA-ALANINE LIGASE"/>
    <property type="match status" value="1"/>
</dbReference>
<keyword evidence="3 8" id="KW-0436">Ligase</keyword>
<evidence type="ECO:0000256" key="4">
    <source>
        <dbReference type="ARBA" id="ARBA00022655"/>
    </source>
</evidence>
<keyword evidence="6 8" id="KW-0067">ATP-binding</keyword>
<accession>A0ABT3H4Y2</accession>
<evidence type="ECO:0000256" key="9">
    <source>
        <dbReference type="SAM" id="MobiDB-lite"/>
    </source>
</evidence>
<feature type="binding site" evidence="8">
    <location>
        <begin position="147"/>
        <end position="150"/>
    </location>
    <ligand>
        <name>ATP</name>
        <dbReference type="ChEBI" id="CHEBI:30616"/>
    </ligand>
</feature>
<evidence type="ECO:0000256" key="1">
    <source>
        <dbReference type="ARBA" id="ARBA00004990"/>
    </source>
</evidence>
<keyword evidence="11" id="KW-1185">Reference proteome</keyword>
<dbReference type="HAMAP" id="MF_00158">
    <property type="entry name" value="PanC"/>
    <property type="match status" value="1"/>
</dbReference>
<keyword evidence="4 8" id="KW-0566">Pantothenate biosynthesis</keyword>
<evidence type="ECO:0000256" key="2">
    <source>
        <dbReference type="ARBA" id="ARBA00009256"/>
    </source>
</evidence>
<evidence type="ECO:0000256" key="7">
    <source>
        <dbReference type="ARBA" id="ARBA00048258"/>
    </source>
</evidence>
<comment type="function">
    <text evidence="8">Catalyzes the condensation of pantoate with beta-alanine in an ATP-dependent reaction via a pantoyl-adenylate intermediate.</text>
</comment>
<gene>
    <name evidence="8 10" type="primary">panC</name>
    <name evidence="10" type="ORF">OKW52_22015</name>
</gene>
<dbReference type="Gene3D" id="3.40.50.620">
    <property type="entry name" value="HUPs"/>
    <property type="match status" value="1"/>
</dbReference>
<evidence type="ECO:0000256" key="8">
    <source>
        <dbReference type="HAMAP-Rule" id="MF_00158"/>
    </source>
</evidence>
<dbReference type="InterPro" id="IPR042176">
    <property type="entry name" value="Pantoate_ligase_C"/>
</dbReference>
<dbReference type="RefSeq" id="WP_264507595.1">
    <property type="nucleotide sequence ID" value="NZ_JAPDFL010000001.1"/>
</dbReference>
<reference evidence="10 11" key="1">
    <citation type="submission" date="2022-10" db="EMBL/GenBank/DDBJ databases">
        <title>Pararhodobacter sp. nov., isolated from marine algae.</title>
        <authorList>
            <person name="Choi B.J."/>
            <person name="Kim J.M."/>
            <person name="Lee J.K."/>
            <person name="Choi D.G."/>
            <person name="Jeon C.O."/>
        </authorList>
    </citation>
    <scope>NUCLEOTIDE SEQUENCE [LARGE SCALE GENOMIC DNA]</scope>
    <source>
        <strain evidence="10 11">ZQ420</strain>
    </source>
</reference>
<evidence type="ECO:0000256" key="6">
    <source>
        <dbReference type="ARBA" id="ARBA00022840"/>
    </source>
</evidence>
<dbReference type="Pfam" id="PF02569">
    <property type="entry name" value="Pantoate_ligase"/>
    <property type="match status" value="1"/>
</dbReference>
<comment type="subcellular location">
    <subcellularLocation>
        <location evidence="8">Cytoplasm</location>
    </subcellularLocation>
</comment>
<dbReference type="Gene3D" id="3.30.1300.10">
    <property type="entry name" value="Pantoate-beta-alanine ligase, C-terminal domain"/>
    <property type="match status" value="1"/>
</dbReference>
<dbReference type="Proteomes" id="UP001208938">
    <property type="component" value="Unassembled WGS sequence"/>
</dbReference>
<dbReference type="NCBIfam" id="TIGR00018">
    <property type="entry name" value="panC"/>
    <property type="match status" value="1"/>
</dbReference>
<comment type="similarity">
    <text evidence="2 8">Belongs to the pantothenate synthetase family.</text>
</comment>
<comment type="miscellaneous">
    <text evidence="8">The reaction proceeds by a bi uni uni bi ping pong mechanism.</text>
</comment>
<keyword evidence="10" id="KW-0966">Cell projection</keyword>
<dbReference type="GO" id="GO:0016874">
    <property type="term" value="F:ligase activity"/>
    <property type="evidence" value="ECO:0007669"/>
    <property type="project" value="UniProtKB-KW"/>
</dbReference>
<evidence type="ECO:0000313" key="10">
    <source>
        <dbReference type="EMBL" id="MCW1934849.1"/>
    </source>
</evidence>
<sequence>MQLITTKSAMRDTARSWRAAGEAVALVPTSSFVHDGHKALVARAKSEGARVVVSIFASPTPFGLTDDVATRSRVPEWDEAMLQSAGVDAVFVPSVDEMVGPDAQTIVETTELAKTLIGKFRPVHFRSVATAFAKLCNIVQPDMACFGEKDYQQLCVIRQMVRDLDMPVRVLSVPTVRDADGLALSTRNARLTPGERSAALALSRALFEAEEMAKTGITASRLRAWVAATLQADPRAELQSADIRDAETLATIAGPLTAPAVLLLAVRFGAVLLLDQRVVQPEDAQIGGLLAPRPPRPGRGHAPPRDPSCGYLETENAA</sequence>
<feature type="binding site" evidence="8">
    <location>
        <position position="176"/>
    </location>
    <ligand>
        <name>ATP</name>
        <dbReference type="ChEBI" id="CHEBI:30616"/>
    </ligand>
</feature>
<keyword evidence="8" id="KW-0963">Cytoplasm</keyword>
<feature type="region of interest" description="Disordered" evidence="9">
    <location>
        <begin position="287"/>
        <end position="318"/>
    </location>
</feature>
<dbReference type="PANTHER" id="PTHR21299:SF1">
    <property type="entry name" value="PANTOATE--BETA-ALANINE LIGASE"/>
    <property type="match status" value="1"/>
</dbReference>
<dbReference type="EMBL" id="JAPDFL010000001">
    <property type="protein sequence ID" value="MCW1934849.1"/>
    <property type="molecule type" value="Genomic_DNA"/>
</dbReference>
<evidence type="ECO:0000256" key="3">
    <source>
        <dbReference type="ARBA" id="ARBA00022598"/>
    </source>
</evidence>
<feature type="binding site" evidence="8">
    <location>
        <position position="153"/>
    </location>
    <ligand>
        <name>(R)-pantoate</name>
        <dbReference type="ChEBI" id="CHEBI:15980"/>
    </ligand>
</feature>
<feature type="binding site" evidence="8">
    <location>
        <begin position="184"/>
        <end position="187"/>
    </location>
    <ligand>
        <name>ATP</name>
        <dbReference type="ChEBI" id="CHEBI:30616"/>
    </ligand>
</feature>
<dbReference type="InterPro" id="IPR003721">
    <property type="entry name" value="Pantoate_ligase"/>
</dbReference>
<comment type="catalytic activity">
    <reaction evidence="7 8">
        <text>(R)-pantoate + beta-alanine + ATP = (R)-pantothenate + AMP + diphosphate + H(+)</text>
        <dbReference type="Rhea" id="RHEA:10912"/>
        <dbReference type="ChEBI" id="CHEBI:15378"/>
        <dbReference type="ChEBI" id="CHEBI:15980"/>
        <dbReference type="ChEBI" id="CHEBI:29032"/>
        <dbReference type="ChEBI" id="CHEBI:30616"/>
        <dbReference type="ChEBI" id="CHEBI:33019"/>
        <dbReference type="ChEBI" id="CHEBI:57966"/>
        <dbReference type="ChEBI" id="CHEBI:456215"/>
        <dbReference type="EC" id="6.3.2.1"/>
    </reaction>
</comment>
<comment type="subunit">
    <text evidence="8">Homodimer.</text>
</comment>
<comment type="caution">
    <text evidence="10">The sequence shown here is derived from an EMBL/GenBank/DDBJ whole genome shotgun (WGS) entry which is preliminary data.</text>
</comment>
<name>A0ABT3H4Y2_9RHOB</name>
<keyword evidence="10" id="KW-0282">Flagellum</keyword>
<comment type="pathway">
    <text evidence="1 8">Cofactor biosynthesis; (R)-pantothenate biosynthesis; (R)-pantothenate from (R)-pantoate and beta-alanine: step 1/1.</text>
</comment>
<feature type="active site" description="Proton donor" evidence="8">
    <location>
        <position position="37"/>
    </location>
</feature>
<dbReference type="EC" id="6.3.2.1" evidence="8"/>
<keyword evidence="5 8" id="KW-0547">Nucleotide-binding</keyword>
<evidence type="ECO:0000313" key="11">
    <source>
        <dbReference type="Proteomes" id="UP001208938"/>
    </source>
</evidence>
<comment type="caution">
    <text evidence="8">Lacks conserved residue(s) required for the propagation of feature annotation.</text>
</comment>